<sequence length="72" mass="7975">MTEVIVEVVGEEVPWPIVAAGLLESQRELEEKWEELRARVRRGPSLWVSKSLLGEIPGVVIGKSGDETFGDD</sequence>
<gene>
    <name evidence="1" type="ORF">Tco_1005773</name>
</gene>
<organism evidence="1 2">
    <name type="scientific">Tanacetum coccineum</name>
    <dbReference type="NCBI Taxonomy" id="301880"/>
    <lineage>
        <taxon>Eukaryota</taxon>
        <taxon>Viridiplantae</taxon>
        <taxon>Streptophyta</taxon>
        <taxon>Embryophyta</taxon>
        <taxon>Tracheophyta</taxon>
        <taxon>Spermatophyta</taxon>
        <taxon>Magnoliopsida</taxon>
        <taxon>eudicotyledons</taxon>
        <taxon>Gunneridae</taxon>
        <taxon>Pentapetalae</taxon>
        <taxon>asterids</taxon>
        <taxon>campanulids</taxon>
        <taxon>Asterales</taxon>
        <taxon>Asteraceae</taxon>
        <taxon>Asteroideae</taxon>
        <taxon>Anthemideae</taxon>
        <taxon>Anthemidinae</taxon>
        <taxon>Tanacetum</taxon>
    </lineage>
</organism>
<dbReference type="Proteomes" id="UP001151760">
    <property type="component" value="Unassembled WGS sequence"/>
</dbReference>
<accession>A0ABQ5FFZ2</accession>
<feature type="non-terminal residue" evidence="1">
    <location>
        <position position="72"/>
    </location>
</feature>
<name>A0ABQ5FFZ2_9ASTR</name>
<proteinExistence type="predicted"/>
<reference evidence="1" key="2">
    <citation type="submission" date="2022-01" db="EMBL/GenBank/DDBJ databases">
        <authorList>
            <person name="Yamashiro T."/>
            <person name="Shiraishi A."/>
            <person name="Satake H."/>
            <person name="Nakayama K."/>
        </authorList>
    </citation>
    <scope>NUCLEOTIDE SEQUENCE</scope>
</reference>
<evidence type="ECO:0000313" key="2">
    <source>
        <dbReference type="Proteomes" id="UP001151760"/>
    </source>
</evidence>
<dbReference type="EMBL" id="BQNB010017359">
    <property type="protein sequence ID" value="GJT62240.1"/>
    <property type="molecule type" value="Genomic_DNA"/>
</dbReference>
<protein>
    <submittedName>
        <fullName evidence="1">Uncharacterized protein</fullName>
    </submittedName>
</protein>
<evidence type="ECO:0000313" key="1">
    <source>
        <dbReference type="EMBL" id="GJT62240.1"/>
    </source>
</evidence>
<comment type="caution">
    <text evidence="1">The sequence shown here is derived from an EMBL/GenBank/DDBJ whole genome shotgun (WGS) entry which is preliminary data.</text>
</comment>
<keyword evidence="2" id="KW-1185">Reference proteome</keyword>
<reference evidence="1" key="1">
    <citation type="journal article" date="2022" name="Int. J. Mol. Sci.">
        <title>Draft Genome of Tanacetum Coccineum: Genomic Comparison of Closely Related Tanacetum-Family Plants.</title>
        <authorList>
            <person name="Yamashiro T."/>
            <person name="Shiraishi A."/>
            <person name="Nakayama K."/>
            <person name="Satake H."/>
        </authorList>
    </citation>
    <scope>NUCLEOTIDE SEQUENCE</scope>
</reference>